<keyword evidence="2" id="KW-1185">Reference proteome</keyword>
<name>A0AAW0A9F0_9AGAR</name>
<protein>
    <submittedName>
        <fullName evidence="1">F-box domain-containing protein</fullName>
    </submittedName>
</protein>
<dbReference type="EMBL" id="JAWWNJ010000077">
    <property type="protein sequence ID" value="KAK7005791.1"/>
    <property type="molecule type" value="Genomic_DNA"/>
</dbReference>
<dbReference type="Proteomes" id="UP001362999">
    <property type="component" value="Unassembled WGS sequence"/>
</dbReference>
<proteinExistence type="predicted"/>
<dbReference type="AlphaFoldDB" id="A0AAW0A9F0"/>
<evidence type="ECO:0000313" key="2">
    <source>
        <dbReference type="Proteomes" id="UP001362999"/>
    </source>
</evidence>
<gene>
    <name evidence="1" type="ORF">R3P38DRAFT_3039607</name>
</gene>
<comment type="caution">
    <text evidence="1">The sequence shown here is derived from an EMBL/GenBank/DDBJ whole genome shotgun (WGS) entry which is preliminary data.</text>
</comment>
<sequence>MLRSPFPHLLHTNIVPTDAECDSIRHLLDTARQELAVLTRDLSLRSPFGGMHVPQQWGIESDFSAQDAALRISSSEDTLFKRHELEEFINQHLSLVSLGRRIPEDVLREIFMATLTFDENAMLGPYEPAILSQTCRYWRDITLTMPRLWAIIHIVVPSPLKLPHLFDAVRNWLERSGNDGPLDISLRFSPQSDDSCDLDPLMASITFLSRRWRHINLNLTSYTRLRSMTAEDVPLLESLVIKEHDHDLRYRDHYTEHLKIAEAKTLRRLELPPFRTPKNPENFTSLTYLNLSDRLGYLPYDGAISVLSHCLLLESCGLSVTGSSRFTPKHISLPRLAHLSIFHLHIPQDAQFLTAASMSLPVLRAFHCDALGRVLPNTTVRCLFPAADLACLKIGLRPLTSDTLVAGLTTLPSLEELHVLNEPRGAERRGFPDPQFLHRLMPLCPRLRCLELSQFTAISDTTILEFLRARTKLQPHFLPLSYFASTIARPRQFDILLHLADEVLDGLVVNIMYYSPYRSVPIARLKCSFEGMKMPSQ</sequence>
<organism evidence="1 2">
    <name type="scientific">Favolaschia claudopus</name>
    <dbReference type="NCBI Taxonomy" id="2862362"/>
    <lineage>
        <taxon>Eukaryota</taxon>
        <taxon>Fungi</taxon>
        <taxon>Dikarya</taxon>
        <taxon>Basidiomycota</taxon>
        <taxon>Agaricomycotina</taxon>
        <taxon>Agaricomycetes</taxon>
        <taxon>Agaricomycetidae</taxon>
        <taxon>Agaricales</taxon>
        <taxon>Marasmiineae</taxon>
        <taxon>Mycenaceae</taxon>
        <taxon>Favolaschia</taxon>
    </lineage>
</organism>
<dbReference type="InterPro" id="IPR032675">
    <property type="entry name" value="LRR_dom_sf"/>
</dbReference>
<reference evidence="1 2" key="1">
    <citation type="journal article" date="2024" name="J Genomics">
        <title>Draft genome sequencing and assembly of Favolaschia claudopus CIRM-BRFM 2984 isolated from oak limbs.</title>
        <authorList>
            <person name="Navarro D."/>
            <person name="Drula E."/>
            <person name="Chaduli D."/>
            <person name="Cazenave R."/>
            <person name="Ahrendt S."/>
            <person name="Wang J."/>
            <person name="Lipzen A."/>
            <person name="Daum C."/>
            <person name="Barry K."/>
            <person name="Grigoriev I.V."/>
            <person name="Favel A."/>
            <person name="Rosso M.N."/>
            <person name="Martin F."/>
        </authorList>
    </citation>
    <scope>NUCLEOTIDE SEQUENCE [LARGE SCALE GENOMIC DNA]</scope>
    <source>
        <strain evidence="1 2">CIRM-BRFM 2984</strain>
    </source>
</reference>
<dbReference type="SUPFAM" id="SSF52047">
    <property type="entry name" value="RNI-like"/>
    <property type="match status" value="1"/>
</dbReference>
<evidence type="ECO:0000313" key="1">
    <source>
        <dbReference type="EMBL" id="KAK7005791.1"/>
    </source>
</evidence>
<accession>A0AAW0A9F0</accession>
<dbReference type="Gene3D" id="3.80.10.10">
    <property type="entry name" value="Ribonuclease Inhibitor"/>
    <property type="match status" value="1"/>
</dbReference>